<dbReference type="PROSITE" id="PS01124">
    <property type="entry name" value="HTH_ARAC_FAMILY_2"/>
    <property type="match status" value="1"/>
</dbReference>
<name>A0AAU7W694_9MICO</name>
<dbReference type="InterPro" id="IPR018060">
    <property type="entry name" value="HTH_AraC"/>
</dbReference>
<dbReference type="RefSeq" id="WP_350347302.1">
    <property type="nucleotide sequence ID" value="NZ_CP158374.1"/>
</dbReference>
<evidence type="ECO:0000313" key="4">
    <source>
        <dbReference type="EMBL" id="XBX81280.1"/>
    </source>
</evidence>
<protein>
    <submittedName>
        <fullName evidence="4">Helix-turn-helix domain-containing protein</fullName>
    </submittedName>
</protein>
<dbReference type="InterPro" id="IPR009057">
    <property type="entry name" value="Homeodomain-like_sf"/>
</dbReference>
<feature type="domain" description="HTH araC/xylS-type" evidence="3">
    <location>
        <begin position="213"/>
        <end position="311"/>
    </location>
</feature>
<dbReference type="Pfam" id="PF01965">
    <property type="entry name" value="DJ-1_PfpI"/>
    <property type="match status" value="1"/>
</dbReference>
<dbReference type="PANTHER" id="PTHR43130">
    <property type="entry name" value="ARAC-FAMILY TRANSCRIPTIONAL REGULATOR"/>
    <property type="match status" value="1"/>
</dbReference>
<dbReference type="GO" id="GO:0043565">
    <property type="term" value="F:sequence-specific DNA binding"/>
    <property type="evidence" value="ECO:0007669"/>
    <property type="project" value="InterPro"/>
</dbReference>
<evidence type="ECO:0000259" key="3">
    <source>
        <dbReference type="PROSITE" id="PS01124"/>
    </source>
</evidence>
<organism evidence="4">
    <name type="scientific">Agromyces sp. G08B096</name>
    <dbReference type="NCBI Taxonomy" id="3156399"/>
    <lineage>
        <taxon>Bacteria</taxon>
        <taxon>Bacillati</taxon>
        <taxon>Actinomycetota</taxon>
        <taxon>Actinomycetes</taxon>
        <taxon>Micrococcales</taxon>
        <taxon>Microbacteriaceae</taxon>
        <taxon>Agromyces</taxon>
    </lineage>
</organism>
<dbReference type="EMBL" id="CP158374">
    <property type="protein sequence ID" value="XBX81280.1"/>
    <property type="molecule type" value="Genomic_DNA"/>
</dbReference>
<dbReference type="Gene3D" id="3.40.50.880">
    <property type="match status" value="1"/>
</dbReference>
<reference evidence="4" key="1">
    <citation type="submission" date="2024-05" db="EMBL/GenBank/DDBJ databases">
        <authorList>
            <person name="Yu L."/>
        </authorList>
    </citation>
    <scope>NUCLEOTIDE SEQUENCE</scope>
    <source>
        <strain evidence="4">G08B096</strain>
    </source>
</reference>
<dbReference type="Gene3D" id="1.10.10.60">
    <property type="entry name" value="Homeodomain-like"/>
    <property type="match status" value="1"/>
</dbReference>
<dbReference type="InterPro" id="IPR052158">
    <property type="entry name" value="INH-QAR"/>
</dbReference>
<dbReference type="AlphaFoldDB" id="A0AAU7W694"/>
<dbReference type="InterPro" id="IPR002818">
    <property type="entry name" value="DJ-1/PfpI"/>
</dbReference>
<dbReference type="GO" id="GO:0003700">
    <property type="term" value="F:DNA-binding transcription factor activity"/>
    <property type="evidence" value="ECO:0007669"/>
    <property type="project" value="InterPro"/>
</dbReference>
<keyword evidence="2" id="KW-0804">Transcription</keyword>
<proteinExistence type="predicted"/>
<dbReference type="CDD" id="cd03137">
    <property type="entry name" value="GATase1_AraC_1"/>
    <property type="match status" value="1"/>
</dbReference>
<keyword evidence="1" id="KW-0805">Transcription regulation</keyword>
<dbReference type="Pfam" id="PF12833">
    <property type="entry name" value="HTH_18"/>
    <property type="match status" value="1"/>
</dbReference>
<dbReference type="PANTHER" id="PTHR43130:SF3">
    <property type="entry name" value="HTH-TYPE TRANSCRIPTIONAL REGULATOR RV1931C"/>
    <property type="match status" value="1"/>
</dbReference>
<evidence type="ECO:0000256" key="1">
    <source>
        <dbReference type="ARBA" id="ARBA00023015"/>
    </source>
</evidence>
<dbReference type="SUPFAM" id="SSF52317">
    <property type="entry name" value="Class I glutamine amidotransferase-like"/>
    <property type="match status" value="1"/>
</dbReference>
<evidence type="ECO:0000256" key="2">
    <source>
        <dbReference type="ARBA" id="ARBA00023163"/>
    </source>
</evidence>
<dbReference type="InterPro" id="IPR029062">
    <property type="entry name" value="Class_I_gatase-like"/>
</dbReference>
<dbReference type="SMART" id="SM00342">
    <property type="entry name" value="HTH_ARAC"/>
    <property type="match status" value="1"/>
</dbReference>
<dbReference type="SUPFAM" id="SSF46689">
    <property type="entry name" value="Homeodomain-like"/>
    <property type="match status" value="2"/>
</dbReference>
<gene>
    <name evidence="4" type="ORF">ABIQ69_11735</name>
</gene>
<sequence length="339" mass="36990">MLQTIACIALPQMAPFEFGVICEVFGIDRREHGGPTFDFHVVAADPGPVRTKLGFDIVVNEGLDAARTADLVAVPASLIDQAPDERVLEVVRDAVDRGAWVLSVCSGSFTLGHAGVLRGRRATTHWMYTDRMAELFPDTEVDPDVLFVQDGKVVTGAGTAAGIDAALHIVRTELGQSAANIVARRMVVPPQRDGGQSQFIQTPVVEYRSDSFARITEWMLEHLDEDLTVDRLARKALMSPRTFARKFRAETGTTPNAWLNRQRLLRAQQLLEETDLTLEEIAREAGFGQAAVMRHHFLKVLQTTPTAYRRLFGVRTAAAGSPARVAAAAGAQHELIAAG</sequence>
<accession>A0AAU7W694</accession>